<sequence>MASLKVEKPVGTNPLQGRPRKNLLPKLVAPRPKLRPPNQPLRRLSQSLGSLRRRQRKQACSQELDENQRCKVWSK</sequence>
<name>A0A314Z376_PRUYE</name>
<accession>A0A314Z376</accession>
<evidence type="ECO:0000256" key="1">
    <source>
        <dbReference type="SAM" id="MobiDB-lite"/>
    </source>
</evidence>
<evidence type="ECO:0000313" key="2">
    <source>
        <dbReference type="EMBL" id="PQQ13170.1"/>
    </source>
</evidence>
<evidence type="ECO:0000313" key="3">
    <source>
        <dbReference type="Proteomes" id="UP000250321"/>
    </source>
</evidence>
<proteinExistence type="predicted"/>
<organism evidence="2 3">
    <name type="scientific">Prunus yedoensis var. nudiflora</name>
    <dbReference type="NCBI Taxonomy" id="2094558"/>
    <lineage>
        <taxon>Eukaryota</taxon>
        <taxon>Viridiplantae</taxon>
        <taxon>Streptophyta</taxon>
        <taxon>Embryophyta</taxon>
        <taxon>Tracheophyta</taxon>
        <taxon>Spermatophyta</taxon>
        <taxon>Magnoliopsida</taxon>
        <taxon>eudicotyledons</taxon>
        <taxon>Gunneridae</taxon>
        <taxon>Pentapetalae</taxon>
        <taxon>rosids</taxon>
        <taxon>fabids</taxon>
        <taxon>Rosales</taxon>
        <taxon>Rosaceae</taxon>
        <taxon>Amygdaloideae</taxon>
        <taxon>Amygdaleae</taxon>
        <taxon>Prunus</taxon>
    </lineage>
</organism>
<keyword evidence="3" id="KW-1185">Reference proteome</keyword>
<reference evidence="2 3" key="1">
    <citation type="submission" date="2018-02" db="EMBL/GenBank/DDBJ databases">
        <title>Draft genome of wild Prunus yedoensis var. nudiflora.</title>
        <authorList>
            <person name="Baek S."/>
            <person name="Kim J.-H."/>
            <person name="Choi K."/>
            <person name="Kim G.-B."/>
            <person name="Cho A."/>
            <person name="Jang H."/>
            <person name="Shin C.-H."/>
            <person name="Yu H.-J."/>
            <person name="Mun J.-H."/>
        </authorList>
    </citation>
    <scope>NUCLEOTIDE SEQUENCE [LARGE SCALE GENOMIC DNA]</scope>
    <source>
        <strain evidence="3">cv. Jeju island</strain>
        <tissue evidence="2">Leaf</tissue>
    </source>
</reference>
<gene>
    <name evidence="2" type="ORF">Pyn_19930</name>
</gene>
<dbReference type="AlphaFoldDB" id="A0A314Z376"/>
<protein>
    <submittedName>
        <fullName evidence="2">Uncharacterized protein</fullName>
    </submittedName>
</protein>
<feature type="compositionally biased region" description="Low complexity" evidence="1">
    <location>
        <begin position="40"/>
        <end position="50"/>
    </location>
</feature>
<comment type="caution">
    <text evidence="2">The sequence shown here is derived from an EMBL/GenBank/DDBJ whole genome shotgun (WGS) entry which is preliminary data.</text>
</comment>
<dbReference type="Proteomes" id="UP000250321">
    <property type="component" value="Unassembled WGS sequence"/>
</dbReference>
<feature type="region of interest" description="Disordered" evidence="1">
    <location>
        <begin position="1"/>
        <end position="66"/>
    </location>
</feature>
<dbReference type="EMBL" id="PJQY01000313">
    <property type="protein sequence ID" value="PQQ13170.1"/>
    <property type="molecule type" value="Genomic_DNA"/>
</dbReference>